<gene>
    <name evidence="1" type="ORF">KSF_094210</name>
</gene>
<proteinExistence type="predicted"/>
<evidence type="ECO:0008006" key="3">
    <source>
        <dbReference type="Google" id="ProtNLM"/>
    </source>
</evidence>
<dbReference type="Proteomes" id="UP000597444">
    <property type="component" value="Unassembled WGS sequence"/>
</dbReference>
<dbReference type="InterPro" id="IPR035897">
    <property type="entry name" value="Toll_tir_struct_dom_sf"/>
</dbReference>
<evidence type="ECO:0000313" key="2">
    <source>
        <dbReference type="Proteomes" id="UP000597444"/>
    </source>
</evidence>
<evidence type="ECO:0000313" key="1">
    <source>
        <dbReference type="EMBL" id="GHO99373.1"/>
    </source>
</evidence>
<dbReference type="Gene3D" id="3.40.50.10140">
    <property type="entry name" value="Toll/interleukin-1 receptor homology (TIR) domain"/>
    <property type="match status" value="1"/>
</dbReference>
<dbReference type="SUPFAM" id="SSF52200">
    <property type="entry name" value="Toll/Interleukin receptor TIR domain"/>
    <property type="match status" value="1"/>
</dbReference>
<comment type="caution">
    <text evidence="1">The sequence shown here is derived from an EMBL/GenBank/DDBJ whole genome shotgun (WGS) entry which is preliminary data.</text>
</comment>
<organism evidence="1 2">
    <name type="scientific">Reticulibacter mediterranei</name>
    <dbReference type="NCBI Taxonomy" id="2778369"/>
    <lineage>
        <taxon>Bacteria</taxon>
        <taxon>Bacillati</taxon>
        <taxon>Chloroflexota</taxon>
        <taxon>Ktedonobacteria</taxon>
        <taxon>Ktedonobacterales</taxon>
        <taxon>Reticulibacteraceae</taxon>
        <taxon>Reticulibacter</taxon>
    </lineage>
</organism>
<protein>
    <recommendedName>
        <fullName evidence="3">TIR domain-containing protein</fullName>
    </recommendedName>
</protein>
<name>A0A8J3IVL8_9CHLR</name>
<sequence>MLTALEKGGCPIKVYEREVTANTPYILQKDNDLETADIILLLVSWDFVACDYCYSDQMHRAVKRHMEDECQILPILIEECTWEKTPFAIIPMLPGKGKTLKNCKNKGSALKDISKWIERAVDHLQARQL</sequence>
<dbReference type="EMBL" id="BNJK01000002">
    <property type="protein sequence ID" value="GHO99373.1"/>
    <property type="molecule type" value="Genomic_DNA"/>
</dbReference>
<dbReference type="AlphaFoldDB" id="A0A8J3IVL8"/>
<accession>A0A8J3IVL8</accession>
<reference evidence="1" key="1">
    <citation type="submission" date="2020-10" db="EMBL/GenBank/DDBJ databases">
        <title>Taxonomic study of unclassified bacteria belonging to the class Ktedonobacteria.</title>
        <authorList>
            <person name="Yabe S."/>
            <person name="Wang C.M."/>
            <person name="Zheng Y."/>
            <person name="Sakai Y."/>
            <person name="Cavaletti L."/>
            <person name="Monciardini P."/>
            <person name="Donadio S."/>
        </authorList>
    </citation>
    <scope>NUCLEOTIDE SEQUENCE</scope>
    <source>
        <strain evidence="1">ID150040</strain>
    </source>
</reference>
<keyword evidence="2" id="KW-1185">Reference proteome</keyword>